<name>A0ABR0J293_9EURO</name>
<feature type="compositionally biased region" description="Low complexity" evidence="1">
    <location>
        <begin position="449"/>
        <end position="464"/>
    </location>
</feature>
<comment type="caution">
    <text evidence="2">The sequence shown here is derived from an EMBL/GenBank/DDBJ whole genome shotgun (WGS) entry which is preliminary data.</text>
</comment>
<feature type="compositionally biased region" description="Polar residues" evidence="1">
    <location>
        <begin position="130"/>
        <end position="139"/>
    </location>
</feature>
<feature type="region of interest" description="Disordered" evidence="1">
    <location>
        <begin position="300"/>
        <end position="387"/>
    </location>
</feature>
<evidence type="ECO:0000313" key="2">
    <source>
        <dbReference type="EMBL" id="KAK5054850.1"/>
    </source>
</evidence>
<keyword evidence="3" id="KW-1185">Reference proteome</keyword>
<reference evidence="2 3" key="1">
    <citation type="submission" date="2023-08" db="EMBL/GenBank/DDBJ databases">
        <title>Black Yeasts Isolated from many extreme environments.</title>
        <authorList>
            <person name="Coleine C."/>
            <person name="Stajich J.E."/>
            <person name="Selbmann L."/>
        </authorList>
    </citation>
    <scope>NUCLEOTIDE SEQUENCE [LARGE SCALE GENOMIC DNA]</scope>
    <source>
        <strain evidence="2 3">CCFEE 6328</strain>
    </source>
</reference>
<feature type="region of interest" description="Disordered" evidence="1">
    <location>
        <begin position="109"/>
        <end position="161"/>
    </location>
</feature>
<feature type="compositionally biased region" description="Polar residues" evidence="1">
    <location>
        <begin position="24"/>
        <end position="47"/>
    </location>
</feature>
<feature type="compositionally biased region" description="Polar residues" evidence="1">
    <location>
        <begin position="196"/>
        <end position="206"/>
    </location>
</feature>
<proteinExistence type="predicted"/>
<feature type="compositionally biased region" description="Polar residues" evidence="1">
    <location>
        <begin position="308"/>
        <end position="324"/>
    </location>
</feature>
<sequence>MTRRKRTPSPSTSQKRVAFEIPASLQQFSTISRSLATDVESQTPTTSQNNNAQAQPRPNTQPSSQSRRPYTPPTTFVPHKRSFPEAQPWPQPVPKANAYSAVARHIAENSPTQPVPSINTSSATVKPVTQPRSTSNPTRVRSPANEPVLKPGETPTLKSHPNLIASLVAKKRAENEAIGFRERWARKQAEYRLSKSPANQLKNELTTEAARRDGKQSQSKSVSNPLPARSVPPASTAKPSTPVMHEVQTPAAEIVSTPSTDDSGTEKEVSKDQRPNESDSLFGSPYSSPIVEFLERATDDAGLRDATEPNTMTVSRTPVTSKSIPHNREHQPASGLQPHGPSKLSESSSIPPLFSDKPRASQQRPQTHQTSQHTQQNMPNNSPSLMPRQTALDVSMSVQNPSNQATAYGAQARLAPSQPRMPTSSPWYPGNQGVPAFYTQYYNSANNMTSTPTSSSGSPNFGTPQGYGKSPSPSGMTYPGYQMGVNPYMLQPTPPPGPIPTYGTTMAAAAVQQSKVPGAGFMTAMDLVAGINTKFKIATKDGFAVPKRY</sequence>
<protein>
    <submittedName>
        <fullName evidence="2">Uncharacterized protein</fullName>
    </submittedName>
</protein>
<feature type="region of interest" description="Disordered" evidence="1">
    <location>
        <begin position="195"/>
        <end position="287"/>
    </location>
</feature>
<feature type="region of interest" description="Disordered" evidence="1">
    <location>
        <begin position="449"/>
        <end position="472"/>
    </location>
</feature>
<organism evidence="2 3">
    <name type="scientific">Exophiala sideris</name>
    <dbReference type="NCBI Taxonomy" id="1016849"/>
    <lineage>
        <taxon>Eukaryota</taxon>
        <taxon>Fungi</taxon>
        <taxon>Dikarya</taxon>
        <taxon>Ascomycota</taxon>
        <taxon>Pezizomycotina</taxon>
        <taxon>Eurotiomycetes</taxon>
        <taxon>Chaetothyriomycetidae</taxon>
        <taxon>Chaetothyriales</taxon>
        <taxon>Herpotrichiellaceae</taxon>
        <taxon>Exophiala</taxon>
    </lineage>
</organism>
<feature type="region of interest" description="Disordered" evidence="1">
    <location>
        <begin position="1"/>
        <end position="94"/>
    </location>
</feature>
<feature type="compositionally biased region" description="Low complexity" evidence="1">
    <location>
        <begin position="361"/>
        <end position="376"/>
    </location>
</feature>
<feature type="compositionally biased region" description="Polar residues" evidence="1">
    <location>
        <begin position="109"/>
        <end position="124"/>
    </location>
</feature>
<feature type="compositionally biased region" description="Low complexity" evidence="1">
    <location>
        <begin position="48"/>
        <end position="62"/>
    </location>
</feature>
<dbReference type="Proteomes" id="UP001345691">
    <property type="component" value="Unassembled WGS sequence"/>
</dbReference>
<dbReference type="EMBL" id="JAVRRF010000022">
    <property type="protein sequence ID" value="KAK5054850.1"/>
    <property type="molecule type" value="Genomic_DNA"/>
</dbReference>
<accession>A0ABR0J293</accession>
<feature type="compositionally biased region" description="Basic and acidic residues" evidence="1">
    <location>
        <begin position="264"/>
        <end position="277"/>
    </location>
</feature>
<feature type="compositionally biased region" description="Polar residues" evidence="1">
    <location>
        <begin position="278"/>
        <end position="287"/>
    </location>
</feature>
<evidence type="ECO:0000256" key="1">
    <source>
        <dbReference type="SAM" id="MobiDB-lite"/>
    </source>
</evidence>
<gene>
    <name evidence="2" type="ORF">LTR69_008758</name>
</gene>
<evidence type="ECO:0000313" key="3">
    <source>
        <dbReference type="Proteomes" id="UP001345691"/>
    </source>
</evidence>